<dbReference type="AlphaFoldDB" id="A0A919N583"/>
<dbReference type="InterPro" id="IPR038332">
    <property type="entry name" value="PPE_sf"/>
</dbReference>
<dbReference type="EMBL" id="BOMW01000020">
    <property type="protein sequence ID" value="GIF04605.1"/>
    <property type="molecule type" value="Genomic_DNA"/>
</dbReference>
<sequence length="382" mass="41808">MSNPLIAPRTETPKDPWAGVWIVEDIEMIRRGIENDSWVDGTLGVVGASLDGLALISDPLGVLLQYGASWIIEHVRPLSSALDWLAGDPASITANAHTWRNVANELHQQAEELGSAARLDLSEWAGDSSTAYRGRAGQQQQAIGALAKASETMAVITEGAGFLIAAVRVLVRDAIATLASRLVVYAAEEVASLGIATPLVVEQVTTLIGSWAAKIARWLRSLLHSLRNLLPAIRRIGDLIGEIKRILNRIHSGEEGAEALNRVKKRGAGPVQLFNLESVRDIAAKYGIDIADLKISLGSRTTRGICGRTLPDGSIVLFPTGFRSEEDLAKTLAHERFHHDELAAGKPFPKNEEEFDAFEDRAYAYEEQWWNNQPIRPEPRKR</sequence>
<gene>
    <name evidence="1" type="ORF">Asi03nite_21430</name>
</gene>
<keyword evidence="2" id="KW-1185">Reference proteome</keyword>
<proteinExistence type="predicted"/>
<organism evidence="1 2">
    <name type="scientific">Actinoplanes siamensis</name>
    <dbReference type="NCBI Taxonomy" id="1223317"/>
    <lineage>
        <taxon>Bacteria</taxon>
        <taxon>Bacillati</taxon>
        <taxon>Actinomycetota</taxon>
        <taxon>Actinomycetes</taxon>
        <taxon>Micromonosporales</taxon>
        <taxon>Micromonosporaceae</taxon>
        <taxon>Actinoplanes</taxon>
    </lineage>
</organism>
<accession>A0A919N583</accession>
<protein>
    <submittedName>
        <fullName evidence="1">Uncharacterized protein</fullName>
    </submittedName>
</protein>
<dbReference type="Gene3D" id="1.20.1260.20">
    <property type="entry name" value="PPE superfamily"/>
    <property type="match status" value="1"/>
</dbReference>
<dbReference type="Proteomes" id="UP000629619">
    <property type="component" value="Unassembled WGS sequence"/>
</dbReference>
<dbReference type="RefSeq" id="WP_203678494.1">
    <property type="nucleotide sequence ID" value="NZ_BOMW01000020.1"/>
</dbReference>
<comment type="caution">
    <text evidence="1">The sequence shown here is derived from an EMBL/GenBank/DDBJ whole genome shotgun (WGS) entry which is preliminary data.</text>
</comment>
<evidence type="ECO:0000313" key="1">
    <source>
        <dbReference type="EMBL" id="GIF04605.1"/>
    </source>
</evidence>
<reference evidence="1" key="1">
    <citation type="submission" date="2021-01" db="EMBL/GenBank/DDBJ databases">
        <title>Whole genome shotgun sequence of Actinoplanes siamensis NBRC 109076.</title>
        <authorList>
            <person name="Komaki H."/>
            <person name="Tamura T."/>
        </authorList>
    </citation>
    <scope>NUCLEOTIDE SEQUENCE</scope>
    <source>
        <strain evidence="1">NBRC 109076</strain>
    </source>
</reference>
<evidence type="ECO:0000313" key="2">
    <source>
        <dbReference type="Proteomes" id="UP000629619"/>
    </source>
</evidence>
<dbReference type="SUPFAM" id="SSF140459">
    <property type="entry name" value="PE/PPE dimer-like"/>
    <property type="match status" value="1"/>
</dbReference>
<name>A0A919N583_9ACTN</name>